<dbReference type="SMART" id="SM00347">
    <property type="entry name" value="HTH_MARR"/>
    <property type="match status" value="1"/>
</dbReference>
<dbReference type="Proteomes" id="UP000030401">
    <property type="component" value="Unassembled WGS sequence"/>
</dbReference>
<proteinExistence type="predicted"/>
<evidence type="ECO:0000313" key="6">
    <source>
        <dbReference type="Proteomes" id="UP000030401"/>
    </source>
</evidence>
<dbReference type="Pfam" id="PF01047">
    <property type="entry name" value="MarR"/>
    <property type="match status" value="1"/>
</dbReference>
<dbReference type="PANTHER" id="PTHR42756:SF1">
    <property type="entry name" value="TRANSCRIPTIONAL REPRESSOR OF EMRAB OPERON"/>
    <property type="match status" value="1"/>
</dbReference>
<evidence type="ECO:0000256" key="2">
    <source>
        <dbReference type="ARBA" id="ARBA00023125"/>
    </source>
</evidence>
<gene>
    <name evidence="5" type="ORF">N784_15525</name>
</gene>
<dbReference type="PROSITE" id="PS50995">
    <property type="entry name" value="HTH_MARR_2"/>
    <property type="match status" value="1"/>
</dbReference>
<keyword evidence="3" id="KW-0804">Transcription</keyword>
<comment type="caution">
    <text evidence="5">The sequence shown here is derived from an EMBL/GenBank/DDBJ whole genome shotgun (WGS) entry which is preliminary data.</text>
</comment>
<keyword evidence="1" id="KW-0805">Transcription regulation</keyword>
<dbReference type="PRINTS" id="PR00598">
    <property type="entry name" value="HTHMARR"/>
</dbReference>
<sequence>MCSNDNVIELYQRFEQIWGKLSDVEDRFKAYQLTSSLEVLLTLIIRLDKPTVTQLAEQMNVSKSAISQMITKLEDAHYVQKSVDPNDKRVHRMELARKGKKYAHDLNLYEQYVYQLFKKSLDDEEVVQMKGLFEKILQTIQEQN</sequence>
<dbReference type="InterPro" id="IPR036390">
    <property type="entry name" value="WH_DNA-bd_sf"/>
</dbReference>
<dbReference type="GO" id="GO:0003700">
    <property type="term" value="F:DNA-binding transcription factor activity"/>
    <property type="evidence" value="ECO:0007669"/>
    <property type="project" value="InterPro"/>
</dbReference>
<dbReference type="AlphaFoldDB" id="A0A0A5G2S5"/>
<dbReference type="STRING" id="1385512.N784_15525"/>
<evidence type="ECO:0000313" key="5">
    <source>
        <dbReference type="EMBL" id="KGX87391.1"/>
    </source>
</evidence>
<feature type="domain" description="HTH marR-type" evidence="4">
    <location>
        <begin position="7"/>
        <end position="138"/>
    </location>
</feature>
<evidence type="ECO:0000256" key="1">
    <source>
        <dbReference type="ARBA" id="ARBA00023015"/>
    </source>
</evidence>
<dbReference type="PANTHER" id="PTHR42756">
    <property type="entry name" value="TRANSCRIPTIONAL REGULATOR, MARR"/>
    <property type="match status" value="1"/>
</dbReference>
<dbReference type="InterPro" id="IPR011991">
    <property type="entry name" value="ArsR-like_HTH"/>
</dbReference>
<dbReference type="EMBL" id="AVPG01000007">
    <property type="protein sequence ID" value="KGX87391.1"/>
    <property type="molecule type" value="Genomic_DNA"/>
</dbReference>
<evidence type="ECO:0000259" key="4">
    <source>
        <dbReference type="PROSITE" id="PS50995"/>
    </source>
</evidence>
<dbReference type="eggNOG" id="COG1846">
    <property type="taxonomic scope" value="Bacteria"/>
</dbReference>
<name>A0A0A5G2S5_9BACI</name>
<reference evidence="5 6" key="1">
    <citation type="submission" date="2013-08" db="EMBL/GenBank/DDBJ databases">
        <authorList>
            <person name="Huang J."/>
            <person name="Wang G."/>
        </authorList>
    </citation>
    <scope>NUCLEOTIDE SEQUENCE [LARGE SCALE GENOMIC DNA]</scope>
    <source>
        <strain evidence="5 6">JSM 072002</strain>
    </source>
</reference>
<keyword evidence="6" id="KW-1185">Reference proteome</keyword>
<dbReference type="InterPro" id="IPR000835">
    <property type="entry name" value="HTH_MarR-typ"/>
</dbReference>
<dbReference type="GO" id="GO:0003677">
    <property type="term" value="F:DNA binding"/>
    <property type="evidence" value="ECO:0007669"/>
    <property type="project" value="UniProtKB-KW"/>
</dbReference>
<dbReference type="CDD" id="cd00090">
    <property type="entry name" value="HTH_ARSR"/>
    <property type="match status" value="1"/>
</dbReference>
<keyword evidence="2" id="KW-0238">DNA-binding</keyword>
<dbReference type="RefSeq" id="WP_036833460.1">
    <property type="nucleotide sequence ID" value="NZ_AVPG01000007.1"/>
</dbReference>
<accession>A0A0A5G2S5</accession>
<evidence type="ECO:0000256" key="3">
    <source>
        <dbReference type="ARBA" id="ARBA00023163"/>
    </source>
</evidence>
<dbReference type="InterPro" id="IPR036388">
    <property type="entry name" value="WH-like_DNA-bd_sf"/>
</dbReference>
<dbReference type="SUPFAM" id="SSF46785">
    <property type="entry name" value="Winged helix' DNA-binding domain"/>
    <property type="match status" value="1"/>
</dbReference>
<protein>
    <recommendedName>
        <fullName evidence="4">HTH marR-type domain-containing protein</fullName>
    </recommendedName>
</protein>
<dbReference type="Gene3D" id="1.10.10.10">
    <property type="entry name" value="Winged helix-like DNA-binding domain superfamily/Winged helix DNA-binding domain"/>
    <property type="match status" value="1"/>
</dbReference>
<dbReference type="OrthoDB" id="9799663at2"/>
<organism evidence="5 6">
    <name type="scientific">Pontibacillus litoralis JSM 072002</name>
    <dbReference type="NCBI Taxonomy" id="1385512"/>
    <lineage>
        <taxon>Bacteria</taxon>
        <taxon>Bacillati</taxon>
        <taxon>Bacillota</taxon>
        <taxon>Bacilli</taxon>
        <taxon>Bacillales</taxon>
        <taxon>Bacillaceae</taxon>
        <taxon>Pontibacillus</taxon>
    </lineage>
</organism>